<protein>
    <submittedName>
        <fullName evidence="2">Uncharacterized protein</fullName>
    </submittedName>
</protein>
<organism evidence="2">
    <name type="scientific">hydrothermal vent metagenome</name>
    <dbReference type="NCBI Taxonomy" id="652676"/>
    <lineage>
        <taxon>unclassified sequences</taxon>
        <taxon>metagenomes</taxon>
        <taxon>ecological metagenomes</taxon>
    </lineage>
</organism>
<feature type="coiled-coil region" evidence="1">
    <location>
        <begin position="48"/>
        <end position="79"/>
    </location>
</feature>
<dbReference type="AlphaFoldDB" id="A0A3B0WCR8"/>
<name>A0A3B0WCR8_9ZZZZ</name>
<proteinExistence type="predicted"/>
<evidence type="ECO:0000313" key="2">
    <source>
        <dbReference type="EMBL" id="VAW41434.1"/>
    </source>
</evidence>
<evidence type="ECO:0000256" key="1">
    <source>
        <dbReference type="SAM" id="Coils"/>
    </source>
</evidence>
<sequence>MHDKHINNMWNEYLKIAIAKAKDAKLKQRLQAIQPLTTTIEEYEKTFIKRINENKAARRERATQLQEDEKEEISEFDRDAIQITEEVCRSLQQLDRVQEIIRILQLSLKSAIKNREADLEYYHPAELHIGEEGITLYRRLLQFFDDILIYASEKRANK</sequence>
<accession>A0A3B0WCR8</accession>
<reference evidence="2" key="1">
    <citation type="submission" date="2018-06" db="EMBL/GenBank/DDBJ databases">
        <authorList>
            <person name="Zhirakovskaya E."/>
        </authorList>
    </citation>
    <scope>NUCLEOTIDE SEQUENCE</scope>
</reference>
<dbReference type="EMBL" id="UOEW01000305">
    <property type="protein sequence ID" value="VAW41434.1"/>
    <property type="molecule type" value="Genomic_DNA"/>
</dbReference>
<gene>
    <name evidence="2" type="ORF">MNBD_GAMMA01-82</name>
</gene>
<keyword evidence="1" id="KW-0175">Coiled coil</keyword>